<organism evidence="2">
    <name type="scientific">Absidia glauca</name>
    <name type="common">Pin mould</name>
    <dbReference type="NCBI Taxonomy" id="4829"/>
    <lineage>
        <taxon>Eukaryota</taxon>
        <taxon>Fungi</taxon>
        <taxon>Fungi incertae sedis</taxon>
        <taxon>Mucoromycota</taxon>
        <taxon>Mucoromycotina</taxon>
        <taxon>Mucoromycetes</taxon>
        <taxon>Mucorales</taxon>
        <taxon>Cunninghamellaceae</taxon>
        <taxon>Absidia</taxon>
    </lineage>
</organism>
<evidence type="ECO:0000256" key="1">
    <source>
        <dbReference type="SAM" id="MobiDB-lite"/>
    </source>
</evidence>
<feature type="compositionally biased region" description="Low complexity" evidence="1">
    <location>
        <begin position="1"/>
        <end position="16"/>
    </location>
</feature>
<feature type="region of interest" description="Disordered" evidence="1">
    <location>
        <begin position="427"/>
        <end position="473"/>
    </location>
</feature>
<name>A0A168R7I5_ABSGL</name>
<sequence length="607" mass="66830">MQPSSHSLSPMQSQSQDGQVLVSSLVDPEPDSTSKSELIQKATVRLRCRLLEEGLCGAQSKVSYLQSELDDLRIELSTTENVLSKFGAPDDRQLQALERRFNTHQHQLDRLLSTNHISTMVPIVSPPPSKPSLPANAVTTSTSFSSTLSRMSSIFSTSQQKPFKNPSGIATDHQHRRSPPSSASSASSSNYTATTSEDEDNDSLASPSIQEARDKQSRRRRRVKQLRQEYQQRLRVYDPTWNVNGADTPSPSSVDTSSINSIKKKQQSPPQQKGQQPPSTATKPTIASARKRSSAKQPTLSTAPARRSPMPSSQSKPAPAQCLCKRHTNKQDPSKGHKGAPSTSRTYCNKQPESVLLETPKHPLSPIADETTRTTSPLVQHADSPSPGAAPDSKPTIEPPSQSHVSEWLLQQRHYLLTHQQQDEDGYNEMDTLDSHNISDHPSPSLKARRSPPPPLALGSTKRQQGQDHSSSGPFHDILRYLDTFSDFSYDATLQQDLTDLLSPNHPPPTYPVALSDSSRAGQRPSSFYHQTRVCRLLASCGMVGGSRYLLNGVNKGLSWFKFLGVLSLALLISLGRGPDHMLLSLDDMDYLDLMADQGEPAYTYYL</sequence>
<feature type="compositionally biased region" description="Polar residues" evidence="1">
    <location>
        <begin position="341"/>
        <end position="352"/>
    </location>
</feature>
<protein>
    <submittedName>
        <fullName evidence="2">Uncharacterized protein</fullName>
    </submittedName>
</protein>
<proteinExistence type="predicted"/>
<dbReference type="AlphaFoldDB" id="A0A168R7I5"/>
<dbReference type="OrthoDB" id="2276935at2759"/>
<feature type="compositionally biased region" description="Basic residues" evidence="1">
    <location>
        <begin position="216"/>
        <end position="225"/>
    </location>
</feature>
<evidence type="ECO:0000313" key="2">
    <source>
        <dbReference type="EMBL" id="SAM06234.1"/>
    </source>
</evidence>
<feature type="region of interest" description="Disordered" evidence="1">
    <location>
        <begin position="1"/>
        <end position="36"/>
    </location>
</feature>
<reference evidence="2" key="1">
    <citation type="submission" date="2016-04" db="EMBL/GenBank/DDBJ databases">
        <authorList>
            <person name="Evans L.H."/>
            <person name="Alamgir A."/>
            <person name="Owens N."/>
            <person name="Weber N.D."/>
            <person name="Virtaneva K."/>
            <person name="Barbian K."/>
            <person name="Babar A."/>
            <person name="Rosenke K."/>
        </authorList>
    </citation>
    <scope>NUCLEOTIDE SEQUENCE [LARGE SCALE GENOMIC DNA]</scope>
    <source>
        <strain evidence="2">CBS 101.48</strain>
    </source>
</reference>
<accession>A0A168R7I5</accession>
<feature type="compositionally biased region" description="Low complexity" evidence="1">
    <location>
        <begin position="247"/>
        <end position="279"/>
    </location>
</feature>
<feature type="region of interest" description="Disordered" evidence="1">
    <location>
        <begin position="240"/>
        <end position="403"/>
    </location>
</feature>
<feature type="region of interest" description="Disordered" evidence="1">
    <location>
        <begin position="155"/>
        <end position="225"/>
    </location>
</feature>
<gene>
    <name evidence="2" type="primary">ABSGL_12120.1 scaffold 12663</name>
</gene>
<feature type="compositionally biased region" description="Polar residues" evidence="1">
    <location>
        <begin position="461"/>
        <end position="473"/>
    </location>
</feature>
<dbReference type="InParanoid" id="A0A168R7I5"/>
<keyword evidence="3" id="KW-1185">Reference proteome</keyword>
<dbReference type="Proteomes" id="UP000078561">
    <property type="component" value="Unassembled WGS sequence"/>
</dbReference>
<dbReference type="EMBL" id="LT554554">
    <property type="protein sequence ID" value="SAM06234.1"/>
    <property type="molecule type" value="Genomic_DNA"/>
</dbReference>
<feature type="compositionally biased region" description="Low complexity" evidence="1">
    <location>
        <begin position="179"/>
        <end position="189"/>
    </location>
</feature>
<evidence type="ECO:0000313" key="3">
    <source>
        <dbReference type="Proteomes" id="UP000078561"/>
    </source>
</evidence>